<dbReference type="PANTHER" id="PTHR43332:SF2">
    <property type="entry name" value="INNER MEMBRANE TRANSPORT PERMEASE YADH"/>
    <property type="match status" value="1"/>
</dbReference>
<sequence length="257" mass="28751">MNLSEKYNAFKTIVIKETVRILRIWIQTIIPPGITISLYFIIFGKLVGSQIGNIGNHTYIQFIVPGLVMMSVIINSYNNVVSSFFGAKFQKNVEEILVSPTPPSLIVLGYTIGGVIRGILVGILVIAISLFFTKLEVYNFPMLIATVFLSSLLFSIGGFLNALYAKKFDDVTIIPTFILTPLTYLGGVFYSIQMLPPFWQNVSKLNPILYMVNSFRYGFLGISDIHPWFALSMIGAATLFFYILSVYLLKKGIGIRN</sequence>
<evidence type="ECO:0000313" key="7">
    <source>
        <dbReference type="EMBL" id="EKO14677.1"/>
    </source>
</evidence>
<feature type="transmembrane region" description="Helical" evidence="5">
    <location>
        <begin position="228"/>
        <end position="249"/>
    </location>
</feature>
<dbReference type="Proteomes" id="UP000006253">
    <property type="component" value="Unassembled WGS sequence"/>
</dbReference>
<dbReference type="NCBIfam" id="NF011648">
    <property type="entry name" value="PRK15066.1"/>
    <property type="match status" value="1"/>
</dbReference>
<keyword evidence="5" id="KW-1003">Cell membrane</keyword>
<comment type="subcellular location">
    <subcellularLocation>
        <location evidence="5">Cell membrane</location>
        <topology evidence="5">Multi-pass membrane protein</topology>
    </subcellularLocation>
    <subcellularLocation>
        <location evidence="1">Membrane</location>
        <topology evidence="1">Multi-pass membrane protein</topology>
    </subcellularLocation>
</comment>
<evidence type="ECO:0000256" key="4">
    <source>
        <dbReference type="ARBA" id="ARBA00023136"/>
    </source>
</evidence>
<dbReference type="PANTHER" id="PTHR43332">
    <property type="entry name" value="INNER MEMBRANE TRANSPORT PERMEASE YADH-RELATED"/>
    <property type="match status" value="1"/>
</dbReference>
<dbReference type="InterPro" id="IPR013525">
    <property type="entry name" value="ABC2_TM"/>
</dbReference>
<reference evidence="7 8" key="1">
    <citation type="submission" date="2012-10" db="EMBL/GenBank/DDBJ databases">
        <authorList>
            <person name="Harkins D.M."/>
            <person name="Durkin A.S."/>
            <person name="Brinkac L.M."/>
            <person name="Selengut J.D."/>
            <person name="Sanka R."/>
            <person name="DePew J."/>
            <person name="Purushe J."/>
            <person name="Peacock S.J."/>
            <person name="Thaipadungpanit J."/>
            <person name="Wuthiekanun V.W."/>
            <person name="Day N.P."/>
            <person name="Vinetz J.M."/>
            <person name="Sutton G.G."/>
            <person name="Nelson W.C."/>
            <person name="Fouts D.E."/>
        </authorList>
    </citation>
    <scope>NUCLEOTIDE SEQUENCE [LARGE SCALE GENOMIC DNA]</scope>
    <source>
        <strain evidence="7 8">H1</strain>
    </source>
</reference>
<accession>A0A0E2B1P1</accession>
<dbReference type="InterPro" id="IPR000412">
    <property type="entry name" value="ABC_2_transport"/>
</dbReference>
<keyword evidence="5" id="KW-0813">Transport</keyword>
<keyword evidence="4 5" id="KW-0472">Membrane</keyword>
<dbReference type="GeneID" id="61141702"/>
<dbReference type="PROSITE" id="PS51012">
    <property type="entry name" value="ABC_TM2"/>
    <property type="match status" value="1"/>
</dbReference>
<evidence type="ECO:0000256" key="3">
    <source>
        <dbReference type="ARBA" id="ARBA00022989"/>
    </source>
</evidence>
<dbReference type="PRINTS" id="PR00164">
    <property type="entry name" value="ABC2TRNSPORT"/>
</dbReference>
<dbReference type="InterPro" id="IPR052522">
    <property type="entry name" value="ABC-2_transport_permease"/>
</dbReference>
<dbReference type="GO" id="GO:0043190">
    <property type="term" value="C:ATP-binding cassette (ABC) transporter complex"/>
    <property type="evidence" value="ECO:0007669"/>
    <property type="project" value="InterPro"/>
</dbReference>
<dbReference type="PIRSF" id="PIRSF006648">
    <property type="entry name" value="DrrB"/>
    <property type="match status" value="1"/>
</dbReference>
<evidence type="ECO:0000259" key="6">
    <source>
        <dbReference type="PROSITE" id="PS51012"/>
    </source>
</evidence>
<keyword evidence="3 5" id="KW-1133">Transmembrane helix</keyword>
<feature type="transmembrane region" description="Helical" evidence="5">
    <location>
        <begin position="62"/>
        <end position="85"/>
    </location>
</feature>
<comment type="caution">
    <text evidence="7">The sequence shown here is derived from an EMBL/GenBank/DDBJ whole genome shotgun (WGS) entry which is preliminary data.</text>
</comment>
<dbReference type="AlphaFoldDB" id="A0A0E2B1P1"/>
<comment type="similarity">
    <text evidence="5">Belongs to the ABC-2 integral membrane protein family.</text>
</comment>
<organism evidence="7 8">
    <name type="scientific">Leptospira kirschneri str. H1</name>
    <dbReference type="NCBI Taxonomy" id="1049966"/>
    <lineage>
        <taxon>Bacteria</taxon>
        <taxon>Pseudomonadati</taxon>
        <taxon>Spirochaetota</taxon>
        <taxon>Spirochaetia</taxon>
        <taxon>Leptospirales</taxon>
        <taxon>Leptospiraceae</taxon>
        <taxon>Leptospira</taxon>
    </lineage>
</organism>
<evidence type="ECO:0000256" key="1">
    <source>
        <dbReference type="ARBA" id="ARBA00004141"/>
    </source>
</evidence>
<protein>
    <recommendedName>
        <fullName evidence="5">Transport permease protein</fullName>
    </recommendedName>
</protein>
<dbReference type="Pfam" id="PF01061">
    <property type="entry name" value="ABC2_membrane"/>
    <property type="match status" value="1"/>
</dbReference>
<evidence type="ECO:0000313" key="8">
    <source>
        <dbReference type="Proteomes" id="UP000006253"/>
    </source>
</evidence>
<feature type="transmembrane region" description="Helical" evidence="5">
    <location>
        <begin position="138"/>
        <end position="164"/>
    </location>
</feature>
<gene>
    <name evidence="7" type="ORF">LEP1GSC081_1625</name>
</gene>
<proteinExistence type="inferred from homology"/>
<feature type="transmembrane region" description="Helical" evidence="5">
    <location>
        <begin position="171"/>
        <end position="192"/>
    </location>
</feature>
<dbReference type="RefSeq" id="WP_001053844.1">
    <property type="nucleotide sequence ID" value="NZ_AHMY02000051.1"/>
</dbReference>
<dbReference type="GO" id="GO:0140359">
    <property type="term" value="F:ABC-type transporter activity"/>
    <property type="evidence" value="ECO:0007669"/>
    <property type="project" value="InterPro"/>
</dbReference>
<dbReference type="InterPro" id="IPR047817">
    <property type="entry name" value="ABC2_TM_bact-type"/>
</dbReference>
<evidence type="ECO:0000256" key="5">
    <source>
        <dbReference type="RuleBase" id="RU361157"/>
    </source>
</evidence>
<feature type="domain" description="ABC transmembrane type-2" evidence="6">
    <location>
        <begin position="23"/>
        <end position="252"/>
    </location>
</feature>
<evidence type="ECO:0000256" key="2">
    <source>
        <dbReference type="ARBA" id="ARBA00022692"/>
    </source>
</evidence>
<name>A0A0E2B1P1_9LEPT</name>
<keyword evidence="2 5" id="KW-0812">Transmembrane</keyword>
<feature type="transmembrane region" description="Helical" evidence="5">
    <location>
        <begin position="21"/>
        <end position="42"/>
    </location>
</feature>
<dbReference type="EMBL" id="AHMY02000051">
    <property type="protein sequence ID" value="EKO14677.1"/>
    <property type="molecule type" value="Genomic_DNA"/>
</dbReference>
<feature type="transmembrane region" description="Helical" evidence="5">
    <location>
        <begin position="105"/>
        <end position="132"/>
    </location>
</feature>